<keyword evidence="2" id="KW-0863">Zinc-finger</keyword>
<keyword evidence="1" id="KW-0479">Metal-binding</keyword>
<feature type="compositionally biased region" description="Basic residues" evidence="5">
    <location>
        <begin position="976"/>
        <end position="1001"/>
    </location>
</feature>
<feature type="region of interest" description="Disordered" evidence="5">
    <location>
        <begin position="942"/>
        <end position="1275"/>
    </location>
</feature>
<evidence type="ECO:0000256" key="4">
    <source>
        <dbReference type="ARBA" id="ARBA00022853"/>
    </source>
</evidence>
<dbReference type="InterPro" id="IPR011011">
    <property type="entry name" value="Znf_FYVE_PHD"/>
</dbReference>
<dbReference type="SUPFAM" id="SSF82199">
    <property type="entry name" value="SET domain"/>
    <property type="match status" value="1"/>
</dbReference>
<feature type="region of interest" description="Disordered" evidence="5">
    <location>
        <begin position="1383"/>
        <end position="1441"/>
    </location>
</feature>
<dbReference type="Gene3D" id="2.170.270.10">
    <property type="entry name" value="SET domain"/>
    <property type="match status" value="1"/>
</dbReference>
<evidence type="ECO:0000313" key="7">
    <source>
        <dbReference type="Proteomes" id="UP000005239"/>
    </source>
</evidence>
<keyword evidence="7" id="KW-1185">Reference proteome</keyword>
<feature type="compositionally biased region" description="Basic and acidic residues" evidence="5">
    <location>
        <begin position="1163"/>
        <end position="1190"/>
    </location>
</feature>
<dbReference type="InterPro" id="IPR046341">
    <property type="entry name" value="SET_dom_sf"/>
</dbReference>
<feature type="region of interest" description="Disordered" evidence="5">
    <location>
        <begin position="307"/>
        <end position="369"/>
    </location>
</feature>
<feature type="region of interest" description="Disordered" evidence="5">
    <location>
        <begin position="1311"/>
        <end position="1370"/>
    </location>
</feature>
<dbReference type="PANTHER" id="PTHR46462">
    <property type="entry name" value="UPSET, ISOFORM A"/>
    <property type="match status" value="1"/>
</dbReference>
<feature type="compositionally biased region" description="Basic and acidic residues" evidence="5">
    <location>
        <begin position="1311"/>
        <end position="1327"/>
    </location>
</feature>
<feature type="compositionally biased region" description="Basic and acidic residues" evidence="5">
    <location>
        <begin position="697"/>
        <end position="727"/>
    </location>
</feature>
<dbReference type="InterPro" id="IPR013083">
    <property type="entry name" value="Znf_RING/FYVE/PHD"/>
</dbReference>
<proteinExistence type="predicted"/>
<feature type="region of interest" description="Disordered" evidence="5">
    <location>
        <begin position="1604"/>
        <end position="1625"/>
    </location>
</feature>
<feature type="region of interest" description="Disordered" evidence="5">
    <location>
        <begin position="561"/>
        <end position="623"/>
    </location>
</feature>
<feature type="compositionally biased region" description="Basic and acidic residues" evidence="5">
    <location>
        <begin position="1200"/>
        <end position="1214"/>
    </location>
</feature>
<feature type="compositionally biased region" description="Polar residues" evidence="5">
    <location>
        <begin position="728"/>
        <end position="738"/>
    </location>
</feature>
<reference evidence="6" key="2">
    <citation type="submission" date="2022-06" db="UniProtKB">
        <authorList>
            <consortium name="EnsemblMetazoa"/>
        </authorList>
    </citation>
    <scope>IDENTIFICATION</scope>
    <source>
        <strain evidence="6">PS312</strain>
    </source>
</reference>
<evidence type="ECO:0000313" key="6">
    <source>
        <dbReference type="EnsemblMetazoa" id="PPA13527.1"/>
    </source>
</evidence>
<feature type="compositionally biased region" description="Basic and acidic residues" evidence="5">
    <location>
        <begin position="1085"/>
        <end position="1095"/>
    </location>
</feature>
<dbReference type="SMART" id="SM00249">
    <property type="entry name" value="PHD"/>
    <property type="match status" value="1"/>
</dbReference>
<feature type="compositionally biased region" description="Low complexity" evidence="5">
    <location>
        <begin position="942"/>
        <end position="952"/>
    </location>
</feature>
<dbReference type="SMART" id="SM00317">
    <property type="entry name" value="SET"/>
    <property type="match status" value="1"/>
</dbReference>
<dbReference type="Proteomes" id="UP000005239">
    <property type="component" value="Unassembled WGS sequence"/>
</dbReference>
<feature type="compositionally biased region" description="Acidic residues" evidence="5">
    <location>
        <begin position="1012"/>
        <end position="1031"/>
    </location>
</feature>
<dbReference type="InterPro" id="IPR001214">
    <property type="entry name" value="SET_dom"/>
</dbReference>
<gene>
    <name evidence="6" type="primary">WBGene00103081</name>
</gene>
<evidence type="ECO:0000256" key="1">
    <source>
        <dbReference type="ARBA" id="ARBA00022723"/>
    </source>
</evidence>
<dbReference type="Pfam" id="PF00856">
    <property type="entry name" value="SET"/>
    <property type="match status" value="1"/>
</dbReference>
<dbReference type="GO" id="GO:0070210">
    <property type="term" value="C:Rpd3L-Expanded complex"/>
    <property type="evidence" value="ECO:0000318"/>
    <property type="project" value="GO_Central"/>
</dbReference>
<dbReference type="Gene3D" id="3.30.40.10">
    <property type="entry name" value="Zinc/RING finger domain, C3HC4 (zinc finger)"/>
    <property type="match status" value="1"/>
</dbReference>
<dbReference type="EnsemblMetazoa" id="PPA13527.1">
    <property type="protein sequence ID" value="PPA13527.1"/>
    <property type="gene ID" value="WBGene00103081"/>
</dbReference>
<feature type="compositionally biased region" description="Low complexity" evidence="5">
    <location>
        <begin position="1521"/>
        <end position="1531"/>
    </location>
</feature>
<feature type="compositionally biased region" description="Basic and acidic residues" evidence="5">
    <location>
        <begin position="586"/>
        <end position="603"/>
    </location>
</feature>
<accession>A0A8R1YCC6</accession>
<name>A0A2A6BZ84_PRIPA</name>
<feature type="compositionally biased region" description="Low complexity" evidence="5">
    <location>
        <begin position="1328"/>
        <end position="1338"/>
    </location>
</feature>
<feature type="compositionally biased region" description="Low complexity" evidence="5">
    <location>
        <begin position="419"/>
        <end position="430"/>
    </location>
</feature>
<feature type="compositionally biased region" description="Polar residues" evidence="5">
    <location>
        <begin position="566"/>
        <end position="581"/>
    </location>
</feature>
<keyword evidence="3" id="KW-0862">Zinc</keyword>
<feature type="compositionally biased region" description="Basic and acidic residues" evidence="5">
    <location>
        <begin position="1340"/>
        <end position="1370"/>
    </location>
</feature>
<dbReference type="PANTHER" id="PTHR46462:SF3">
    <property type="entry name" value="UPSET, ISOFORM A"/>
    <property type="match status" value="1"/>
</dbReference>
<feature type="region of interest" description="Disordered" evidence="5">
    <location>
        <begin position="141"/>
        <end position="176"/>
    </location>
</feature>
<evidence type="ECO:0000256" key="2">
    <source>
        <dbReference type="ARBA" id="ARBA00022771"/>
    </source>
</evidence>
<feature type="compositionally biased region" description="Polar residues" evidence="5">
    <location>
        <begin position="1383"/>
        <end position="1394"/>
    </location>
</feature>
<dbReference type="GO" id="GO:0006355">
    <property type="term" value="P:regulation of DNA-templated transcription"/>
    <property type="evidence" value="ECO:0000318"/>
    <property type="project" value="GO_Central"/>
</dbReference>
<feature type="region of interest" description="Disordered" evidence="5">
    <location>
        <begin position="389"/>
        <end position="435"/>
    </location>
</feature>
<feature type="compositionally biased region" description="Basic and acidic residues" evidence="5">
    <location>
        <begin position="1103"/>
        <end position="1140"/>
    </location>
</feature>
<protein>
    <submittedName>
        <fullName evidence="6">Set-26</fullName>
    </submittedName>
</protein>
<dbReference type="OrthoDB" id="1928087at2759"/>
<feature type="compositionally biased region" description="Low complexity" evidence="5">
    <location>
        <begin position="1402"/>
        <end position="1431"/>
    </location>
</feature>
<feature type="region of interest" description="Disordered" evidence="5">
    <location>
        <begin position="1283"/>
        <end position="1302"/>
    </location>
</feature>
<dbReference type="GO" id="GO:0034967">
    <property type="term" value="C:Set3 complex"/>
    <property type="evidence" value="ECO:0000318"/>
    <property type="project" value="GO_Central"/>
</dbReference>
<sequence length="1649" mass="183665">MNSQTLNNIDESIPIDYAAVEEPNHGRFPRHQVDVTETNYREVNVDNLSESDFEGMKDSGLAYSDHDYIGANPNAKVAPETSQFPVMGGVTDQYLNGETNDPCAERTDNRMPGMSISGSVVKKQQHPSALRTVKSDDYGASAAHHAYPQPKPVPYKDVTQPKKSGRPSKNETREAGDRLMARAMVKAGMQGHHTSMQSQQLIHVQGMHPIQDHGVHFRGAAPIVTPARGQKITPRGRPTIGLRRDIPDDRTFTMVTTQQGIPPSKPIPTKKMTHFGSAQAAEDAHTREMIQAAQNALAPSNAIISGMSVQPPLPSHSSLPHLHPHPSHHDPIVLPPHNRPQTSSHRYDDGDLPRTPGKVHAYTPISSPHSAVRTVSESHEMNMQFIQEPLRTNSDGLPVTPGGSRKTPLTSRTPRSRMSISESTGSQTSSPQRPIILSPSRSHVMIQSRPIPSSPQQTRQMPIGGHLKPTGPSTMASAQMQMSSNAPLPSLHTQNQSMVVQRQPVESPPKRGYYDVQGGQAAPLITATGSMTYNPRRKKEKDTGETVDAAVSRNVKAILQSDKTPRLSTTRSDISLSPTNDMSDEEMIHRGEHIEETAYESKRTASKKKDHKMLESAESNSDESESEKWEISCICGQKEDDGEEMVQCNQCILRWEHVDCIFPRTKKAPSGNTPYFCHVCKPRPTELTREEARAYQDRVKKEKEEAKNRELKRKLAERARRKEENSRKPSSVIRNTPKASAPLKSEKTGNYSYREILKNECSTSARRLVAVSRLPNHSSDIVNTLRNNPIIRSLYVESKVFGIVVTEEVCEGAYIAELLGSITLEKECRDRDLVPGSLNDHTFLFEMDQAKFIIDARKCGNIHTKYLRRSCKPNAELEAIMCGSEIHIMIKATQRLEQHDEVSIKLEDGWMKMPRPAQGCGCDKMKEKGKCELERFFNQAQSVSSSSRKSLSVNGTTPMSGRSPPIRQALTEKKKVTSSKKVITKKGKRKGTIKLPRRKMKGGSSRGRETADEIDDEEGGESDMEYDESEEEKEKRGRPRGRGRRNTDESSDRTVKEKGKKDIKKKGLNEDESLTLNTSSRSTRLRSDSEMKKETTLMINEDINEKRKSKRISESETGESKKGGKKSLIEKREGEVKEEWPSTNTTKKTRKSWPVMDYTLPSERGKDREERKLQAEIERIERQKKEEKSGSKPRGRPPASKKEEKKGKDRDDKIPSIGRRKRKAESEDEDDDTGRISAVISTPIYSSRKRLSAAEGRKKEDEEASSPIPSLSTSLVSITHSIVSSMTDDTTHSPPVPASGKKKLLLRYQEAEKEKAAAIERSSRREVPSSTWTPTRSTRVNKEEKGEKGKIESFANRREMKEKDEGNREDMRRHAIYLRDTLPPSTFSIGSMSGTGVRVETPSHSSLVSPSIPSSSIVPPSSTRVPSVSTPMEKEKTVKKSAVSYEEYKKRKKEGEIISGEEKKDRNEKKEEVVKKSFMPRVDSSVYVPPSLPNVTLPGLDEHVGLDELKRRVYDESPRRGGTSSSISTIGKSEPTPKRQSINERLKNEFSLPMLSTLPPLPSLPSSSTTLLSTSTPLSTISMTSLPNEDVFAPAAPRIHKNRLSDTKAPNVGPPGVMSECPRPISLDSSISSSIPVIPSTTSSSFFYS</sequence>
<dbReference type="InterPro" id="IPR001965">
    <property type="entry name" value="Znf_PHD"/>
</dbReference>
<dbReference type="SUPFAM" id="SSF57903">
    <property type="entry name" value="FYVE/PHD zinc finger"/>
    <property type="match status" value="1"/>
</dbReference>
<reference evidence="7" key="1">
    <citation type="journal article" date="2008" name="Nat. Genet.">
        <title>The Pristionchus pacificus genome provides a unique perspective on nematode lifestyle and parasitism.</title>
        <authorList>
            <person name="Dieterich C."/>
            <person name="Clifton S.W."/>
            <person name="Schuster L.N."/>
            <person name="Chinwalla A."/>
            <person name="Delehaunty K."/>
            <person name="Dinkelacker I."/>
            <person name="Fulton L."/>
            <person name="Fulton R."/>
            <person name="Godfrey J."/>
            <person name="Minx P."/>
            <person name="Mitreva M."/>
            <person name="Roeseler W."/>
            <person name="Tian H."/>
            <person name="Witte H."/>
            <person name="Yang S.P."/>
            <person name="Wilson R.K."/>
            <person name="Sommer R.J."/>
        </authorList>
    </citation>
    <scope>NUCLEOTIDE SEQUENCE [LARGE SCALE GENOMIC DNA]</scope>
    <source>
        <strain evidence="7">PS312</strain>
    </source>
</reference>
<organism evidence="6 7">
    <name type="scientific">Pristionchus pacificus</name>
    <name type="common">Parasitic nematode worm</name>
    <dbReference type="NCBI Taxonomy" id="54126"/>
    <lineage>
        <taxon>Eukaryota</taxon>
        <taxon>Metazoa</taxon>
        <taxon>Ecdysozoa</taxon>
        <taxon>Nematoda</taxon>
        <taxon>Chromadorea</taxon>
        <taxon>Rhabditida</taxon>
        <taxon>Rhabditina</taxon>
        <taxon>Diplogasteromorpha</taxon>
        <taxon>Diplogasteroidea</taxon>
        <taxon>Neodiplogasteridae</taxon>
        <taxon>Pristionchus</taxon>
    </lineage>
</organism>
<dbReference type="GO" id="GO:0006325">
    <property type="term" value="P:chromatin organization"/>
    <property type="evidence" value="ECO:0007669"/>
    <property type="project" value="UniProtKB-KW"/>
</dbReference>
<evidence type="ECO:0000256" key="3">
    <source>
        <dbReference type="ARBA" id="ARBA00022833"/>
    </source>
</evidence>
<dbReference type="GO" id="GO:0008270">
    <property type="term" value="F:zinc ion binding"/>
    <property type="evidence" value="ECO:0007669"/>
    <property type="project" value="UniProtKB-KW"/>
</dbReference>
<feature type="compositionally biased region" description="Polar residues" evidence="5">
    <location>
        <begin position="407"/>
        <end position="418"/>
    </location>
</feature>
<accession>A0A2A6BZ84</accession>
<feature type="region of interest" description="Disordered" evidence="5">
    <location>
        <begin position="697"/>
        <end position="746"/>
    </location>
</feature>
<keyword evidence="4" id="KW-0156">Chromatin regulator</keyword>
<feature type="region of interest" description="Disordered" evidence="5">
    <location>
        <begin position="1511"/>
        <end position="1539"/>
    </location>
</feature>
<evidence type="ECO:0000256" key="5">
    <source>
        <dbReference type="SAM" id="MobiDB-lite"/>
    </source>
</evidence>
<feature type="compositionally biased region" description="Basic and acidic residues" evidence="5">
    <location>
        <begin position="1045"/>
        <end position="1069"/>
    </location>
</feature>